<dbReference type="InterPro" id="IPR049712">
    <property type="entry name" value="Poly_export"/>
</dbReference>
<evidence type="ECO:0000256" key="8">
    <source>
        <dbReference type="ARBA" id="ARBA00023047"/>
    </source>
</evidence>
<organism evidence="18 19">
    <name type="scientific">Pseudoalteromonas ulvae</name>
    <dbReference type="NCBI Taxonomy" id="107327"/>
    <lineage>
        <taxon>Bacteria</taxon>
        <taxon>Pseudomonadati</taxon>
        <taxon>Pseudomonadota</taxon>
        <taxon>Gammaproteobacteria</taxon>
        <taxon>Alteromonadales</taxon>
        <taxon>Pseudoalteromonadaceae</taxon>
        <taxon>Pseudoalteromonas</taxon>
    </lineage>
</organism>
<evidence type="ECO:0000313" key="18">
    <source>
        <dbReference type="EMBL" id="OUL59381.1"/>
    </source>
</evidence>
<keyword evidence="9" id="KW-0406">Ion transport</keyword>
<evidence type="ECO:0000256" key="6">
    <source>
        <dbReference type="ARBA" id="ARBA00022692"/>
    </source>
</evidence>
<dbReference type="PROSITE" id="PS51257">
    <property type="entry name" value="PROKAR_LIPOPROTEIN"/>
    <property type="match status" value="1"/>
</dbReference>
<dbReference type="GO" id="GO:0006811">
    <property type="term" value="P:monoatomic ion transport"/>
    <property type="evidence" value="ECO:0007669"/>
    <property type="project" value="UniProtKB-KW"/>
</dbReference>
<dbReference type="Proteomes" id="UP000194841">
    <property type="component" value="Unassembled WGS sequence"/>
</dbReference>
<evidence type="ECO:0000256" key="4">
    <source>
        <dbReference type="ARBA" id="ARBA00022452"/>
    </source>
</evidence>
<evidence type="ECO:0000259" key="17">
    <source>
        <dbReference type="Pfam" id="PF22461"/>
    </source>
</evidence>
<keyword evidence="12" id="KW-0564">Palmitate</keyword>
<evidence type="ECO:0000256" key="14">
    <source>
        <dbReference type="ARBA" id="ARBA00023288"/>
    </source>
</evidence>
<evidence type="ECO:0000256" key="7">
    <source>
        <dbReference type="ARBA" id="ARBA00022729"/>
    </source>
</evidence>
<dbReference type="InterPro" id="IPR054765">
    <property type="entry name" value="SLBB_dom"/>
</dbReference>
<dbReference type="PANTHER" id="PTHR33619">
    <property type="entry name" value="POLYSACCHARIDE EXPORT PROTEIN GFCE-RELATED"/>
    <property type="match status" value="1"/>
</dbReference>
<dbReference type="Gene3D" id="3.10.560.10">
    <property type="entry name" value="Outer membrane lipoprotein wza domain like"/>
    <property type="match status" value="1"/>
</dbReference>
<dbReference type="OrthoDB" id="9808421at2"/>
<dbReference type="AlphaFoldDB" id="A0A244CUY1"/>
<dbReference type="GO" id="GO:0015159">
    <property type="term" value="F:polysaccharide transmembrane transporter activity"/>
    <property type="evidence" value="ECO:0007669"/>
    <property type="project" value="InterPro"/>
</dbReference>
<keyword evidence="7 15" id="KW-0732">Signal</keyword>
<keyword evidence="6" id="KW-0812">Transmembrane</keyword>
<evidence type="ECO:0000256" key="11">
    <source>
        <dbReference type="ARBA" id="ARBA00023136"/>
    </source>
</evidence>
<evidence type="ECO:0000259" key="16">
    <source>
        <dbReference type="Pfam" id="PF02563"/>
    </source>
</evidence>
<feature type="chain" id="PRO_5012196454" evidence="15">
    <location>
        <begin position="22"/>
        <end position="335"/>
    </location>
</feature>
<evidence type="ECO:0000313" key="19">
    <source>
        <dbReference type="Proteomes" id="UP000194841"/>
    </source>
</evidence>
<dbReference type="GO" id="GO:0046930">
    <property type="term" value="C:pore complex"/>
    <property type="evidence" value="ECO:0007669"/>
    <property type="project" value="UniProtKB-KW"/>
</dbReference>
<reference evidence="18 19" key="1">
    <citation type="submission" date="2017-02" db="EMBL/GenBank/DDBJ databases">
        <title>Pseudoalteromonas ulvae TC14 Genome.</title>
        <authorList>
            <person name="Molmeret M."/>
        </authorList>
    </citation>
    <scope>NUCLEOTIDE SEQUENCE [LARGE SCALE GENOMIC DNA]</scope>
    <source>
        <strain evidence="18">TC14</strain>
    </source>
</reference>
<dbReference type="InterPro" id="IPR003715">
    <property type="entry name" value="Poly_export_N"/>
</dbReference>
<sequence>MHKLIFIAFMLAFLISCTSPHGPASIDNNRQIYDDKILYLSHDYMISAGDQIEVSYHIDVRKQDVYRIAVGDQIRVEFPHYPQFDRSLNVRPDGRVTVPHIGDIDAFGLTPMELAERITQKYEPILRNPNCTVALIRYGESIRELKEAIKTATRGQSRLALVQPDGRIAIPLLEPLRVAGMAVEDIQANINDEYQKIVPGMFTSVTLINAVGNRVYIMGAVNEPGYYQLQGPTTVTQAVAMAKGFRPNAVTSDTLLITRDERNNAVGRIIDIENIFDSGNLGKDTLLRQADIIYVPTSRLGRAAVLGETIRRMIPADLGLIYSLSESVNFIHSGD</sequence>
<dbReference type="GO" id="GO:0009279">
    <property type="term" value="C:cell outer membrane"/>
    <property type="evidence" value="ECO:0007669"/>
    <property type="project" value="UniProtKB-SubCell"/>
</dbReference>
<dbReference type="PANTHER" id="PTHR33619:SF3">
    <property type="entry name" value="POLYSACCHARIDE EXPORT PROTEIN GFCE-RELATED"/>
    <property type="match status" value="1"/>
</dbReference>
<keyword evidence="14" id="KW-0449">Lipoprotein</keyword>
<feature type="signal peptide" evidence="15">
    <location>
        <begin position="1"/>
        <end position="21"/>
    </location>
</feature>
<evidence type="ECO:0000256" key="13">
    <source>
        <dbReference type="ARBA" id="ARBA00023237"/>
    </source>
</evidence>
<proteinExistence type="inferred from homology"/>
<keyword evidence="13" id="KW-0998">Cell outer membrane</keyword>
<feature type="domain" description="Polysaccharide export protein N-terminal" evidence="16">
    <location>
        <begin position="62"/>
        <end position="135"/>
    </location>
</feature>
<dbReference type="EMBL" id="MWPV01000001">
    <property type="protein sequence ID" value="OUL59381.1"/>
    <property type="molecule type" value="Genomic_DNA"/>
</dbReference>
<feature type="domain" description="SLBB" evidence="17">
    <location>
        <begin position="214"/>
        <end position="295"/>
    </location>
</feature>
<name>A0A244CUY1_PSEDV</name>
<accession>A0A244CUY1</accession>
<keyword evidence="11" id="KW-0472">Membrane</keyword>
<keyword evidence="5" id="KW-0762">Sugar transport</keyword>
<keyword evidence="8" id="KW-0625">Polysaccharide transport</keyword>
<dbReference type="GO" id="GO:0015288">
    <property type="term" value="F:porin activity"/>
    <property type="evidence" value="ECO:0007669"/>
    <property type="project" value="UniProtKB-KW"/>
</dbReference>
<evidence type="ECO:0000256" key="15">
    <source>
        <dbReference type="SAM" id="SignalP"/>
    </source>
</evidence>
<dbReference type="Pfam" id="PF22461">
    <property type="entry name" value="SLBB_2"/>
    <property type="match status" value="1"/>
</dbReference>
<evidence type="ECO:0000256" key="12">
    <source>
        <dbReference type="ARBA" id="ARBA00023139"/>
    </source>
</evidence>
<keyword evidence="3" id="KW-0813">Transport</keyword>
<evidence type="ECO:0000256" key="1">
    <source>
        <dbReference type="ARBA" id="ARBA00004571"/>
    </source>
</evidence>
<keyword evidence="19" id="KW-1185">Reference proteome</keyword>
<evidence type="ECO:0000256" key="10">
    <source>
        <dbReference type="ARBA" id="ARBA00023114"/>
    </source>
</evidence>
<evidence type="ECO:0000256" key="5">
    <source>
        <dbReference type="ARBA" id="ARBA00022597"/>
    </source>
</evidence>
<gene>
    <name evidence="18" type="ORF">B1199_03680</name>
</gene>
<comment type="subcellular location">
    <subcellularLocation>
        <location evidence="1">Cell outer membrane</location>
        <topology evidence="1">Multi-pass membrane protein</topology>
    </subcellularLocation>
</comment>
<feature type="domain" description="Polysaccharide export protein N-terminal" evidence="16">
    <location>
        <begin position="160"/>
        <end position="206"/>
    </location>
</feature>
<evidence type="ECO:0000256" key="3">
    <source>
        <dbReference type="ARBA" id="ARBA00022448"/>
    </source>
</evidence>
<keyword evidence="10" id="KW-0626">Porin</keyword>
<dbReference type="Pfam" id="PF02563">
    <property type="entry name" value="Poly_export"/>
    <property type="match status" value="2"/>
</dbReference>
<keyword evidence="4" id="KW-1134">Transmembrane beta strand</keyword>
<evidence type="ECO:0000256" key="2">
    <source>
        <dbReference type="ARBA" id="ARBA00009450"/>
    </source>
</evidence>
<evidence type="ECO:0000256" key="9">
    <source>
        <dbReference type="ARBA" id="ARBA00023065"/>
    </source>
</evidence>
<protein>
    <submittedName>
        <fullName evidence="18">Uncharacterized protein</fullName>
    </submittedName>
</protein>
<comment type="caution">
    <text evidence="18">The sequence shown here is derived from an EMBL/GenBank/DDBJ whole genome shotgun (WGS) entry which is preliminary data.</text>
</comment>
<comment type="similarity">
    <text evidence="2">Belongs to the BexD/CtrA/VexA family.</text>
</comment>
<dbReference type="Gene3D" id="3.30.1950.10">
    <property type="entry name" value="wza like domain"/>
    <property type="match status" value="2"/>
</dbReference>